<gene>
    <name evidence="5" type="ORF">MA16_Dca017326</name>
</gene>
<dbReference type="GO" id="GO:0045727">
    <property type="term" value="P:positive regulation of translation"/>
    <property type="evidence" value="ECO:0007669"/>
    <property type="project" value="TreeGrafter"/>
</dbReference>
<feature type="repeat" description="PPR" evidence="3">
    <location>
        <begin position="245"/>
        <end position="279"/>
    </location>
</feature>
<dbReference type="Pfam" id="PF13041">
    <property type="entry name" value="PPR_2"/>
    <property type="match status" value="2"/>
</dbReference>
<organism evidence="5 6">
    <name type="scientific">Dendrobium catenatum</name>
    <dbReference type="NCBI Taxonomy" id="906689"/>
    <lineage>
        <taxon>Eukaryota</taxon>
        <taxon>Viridiplantae</taxon>
        <taxon>Streptophyta</taxon>
        <taxon>Embryophyta</taxon>
        <taxon>Tracheophyta</taxon>
        <taxon>Spermatophyta</taxon>
        <taxon>Magnoliopsida</taxon>
        <taxon>Liliopsida</taxon>
        <taxon>Asparagales</taxon>
        <taxon>Orchidaceae</taxon>
        <taxon>Epidendroideae</taxon>
        <taxon>Malaxideae</taxon>
        <taxon>Dendrobiinae</taxon>
        <taxon>Dendrobium</taxon>
    </lineage>
</organism>
<accession>A0A2I0WC31</accession>
<feature type="repeat" description="PPR" evidence="3">
    <location>
        <begin position="424"/>
        <end position="458"/>
    </location>
</feature>
<evidence type="ECO:0000256" key="2">
    <source>
        <dbReference type="ARBA" id="ARBA00022737"/>
    </source>
</evidence>
<dbReference type="Proteomes" id="UP000233837">
    <property type="component" value="Unassembled WGS sequence"/>
</dbReference>
<protein>
    <submittedName>
        <fullName evidence="5">Pentatricopeptide repeat-containing protein</fullName>
    </submittedName>
</protein>
<reference evidence="5 6" key="2">
    <citation type="journal article" date="2017" name="Nature">
        <title>The Apostasia genome and the evolution of orchids.</title>
        <authorList>
            <person name="Zhang G.Q."/>
            <person name="Liu K.W."/>
            <person name="Li Z."/>
            <person name="Lohaus R."/>
            <person name="Hsiao Y.Y."/>
            <person name="Niu S.C."/>
            <person name="Wang J.Y."/>
            <person name="Lin Y.C."/>
            <person name="Xu Q."/>
            <person name="Chen L.J."/>
            <person name="Yoshida K."/>
            <person name="Fujiwara S."/>
            <person name="Wang Z.W."/>
            <person name="Zhang Y.Q."/>
            <person name="Mitsuda N."/>
            <person name="Wang M."/>
            <person name="Liu G.H."/>
            <person name="Pecoraro L."/>
            <person name="Huang H.X."/>
            <person name="Xiao X.J."/>
            <person name="Lin M."/>
            <person name="Wu X.Y."/>
            <person name="Wu W.L."/>
            <person name="Chen Y.Y."/>
            <person name="Chang S.B."/>
            <person name="Sakamoto S."/>
            <person name="Ohme-Takagi M."/>
            <person name="Yagi M."/>
            <person name="Zeng S.J."/>
            <person name="Shen C.Y."/>
            <person name="Yeh C.M."/>
            <person name="Luo Y.B."/>
            <person name="Tsai W.C."/>
            <person name="Van de Peer Y."/>
            <person name="Liu Z.J."/>
        </authorList>
    </citation>
    <scope>NUCLEOTIDE SEQUENCE [LARGE SCALE GENOMIC DNA]</scope>
    <source>
        <tissue evidence="5">The whole plant</tissue>
    </source>
</reference>
<dbReference type="SUPFAM" id="SSF48452">
    <property type="entry name" value="TPR-like"/>
    <property type="match status" value="1"/>
</dbReference>
<dbReference type="NCBIfam" id="TIGR00756">
    <property type="entry name" value="PPR"/>
    <property type="match status" value="7"/>
</dbReference>
<proteinExistence type="inferred from homology"/>
<feature type="region of interest" description="Disordered" evidence="4">
    <location>
        <begin position="1"/>
        <end position="60"/>
    </location>
</feature>
<reference evidence="5 6" key="1">
    <citation type="journal article" date="2016" name="Sci. Rep.">
        <title>The Dendrobium catenatum Lindl. genome sequence provides insights into polysaccharide synthase, floral development and adaptive evolution.</title>
        <authorList>
            <person name="Zhang G.Q."/>
            <person name="Xu Q."/>
            <person name="Bian C."/>
            <person name="Tsai W.C."/>
            <person name="Yeh C.M."/>
            <person name="Liu K.W."/>
            <person name="Yoshida K."/>
            <person name="Zhang L.S."/>
            <person name="Chang S.B."/>
            <person name="Chen F."/>
            <person name="Shi Y."/>
            <person name="Su Y.Y."/>
            <person name="Zhang Y.Q."/>
            <person name="Chen L.J."/>
            <person name="Yin Y."/>
            <person name="Lin M."/>
            <person name="Huang H."/>
            <person name="Deng H."/>
            <person name="Wang Z.W."/>
            <person name="Zhu S.L."/>
            <person name="Zhao X."/>
            <person name="Deng C."/>
            <person name="Niu S.C."/>
            <person name="Huang J."/>
            <person name="Wang M."/>
            <person name="Liu G.H."/>
            <person name="Yang H.J."/>
            <person name="Xiao X.J."/>
            <person name="Hsiao Y.Y."/>
            <person name="Wu W.L."/>
            <person name="Chen Y.Y."/>
            <person name="Mitsuda N."/>
            <person name="Ohme-Takagi M."/>
            <person name="Luo Y.B."/>
            <person name="Van de Peer Y."/>
            <person name="Liu Z.J."/>
        </authorList>
    </citation>
    <scope>NUCLEOTIDE SEQUENCE [LARGE SCALE GENOMIC DNA]</scope>
    <source>
        <tissue evidence="5">The whole plant</tissue>
    </source>
</reference>
<keyword evidence="2" id="KW-0677">Repeat</keyword>
<dbReference type="SUPFAM" id="SSF49562">
    <property type="entry name" value="C2 domain (Calcium/lipid-binding domain, CaLB)"/>
    <property type="match status" value="1"/>
</dbReference>
<evidence type="ECO:0000256" key="4">
    <source>
        <dbReference type="SAM" id="MobiDB-lite"/>
    </source>
</evidence>
<dbReference type="InterPro" id="IPR002885">
    <property type="entry name" value="PPR_rpt"/>
</dbReference>
<dbReference type="EMBL" id="KZ502764">
    <property type="protein sequence ID" value="PKU73221.1"/>
    <property type="molecule type" value="Genomic_DNA"/>
</dbReference>
<dbReference type="Pfam" id="PF01535">
    <property type="entry name" value="PPR"/>
    <property type="match status" value="2"/>
</dbReference>
<dbReference type="PROSITE" id="PS51375">
    <property type="entry name" value="PPR"/>
    <property type="match status" value="6"/>
</dbReference>
<evidence type="ECO:0000256" key="3">
    <source>
        <dbReference type="PROSITE-ProRule" id="PRU00708"/>
    </source>
</evidence>
<name>A0A2I0WC31_9ASPA</name>
<evidence type="ECO:0000313" key="5">
    <source>
        <dbReference type="EMBL" id="PKU73221.1"/>
    </source>
</evidence>
<dbReference type="InterPro" id="IPR035892">
    <property type="entry name" value="C2_domain_sf"/>
</dbReference>
<dbReference type="InterPro" id="IPR011990">
    <property type="entry name" value="TPR-like_helical_dom_sf"/>
</dbReference>
<evidence type="ECO:0000313" key="6">
    <source>
        <dbReference type="Proteomes" id="UP000233837"/>
    </source>
</evidence>
<feature type="repeat" description="PPR" evidence="3">
    <location>
        <begin position="350"/>
        <end position="384"/>
    </location>
</feature>
<keyword evidence="6" id="KW-1185">Reference proteome</keyword>
<feature type="repeat" description="PPR" evidence="3">
    <location>
        <begin position="315"/>
        <end position="349"/>
    </location>
</feature>
<dbReference type="Gene3D" id="1.25.40.10">
    <property type="entry name" value="Tetratricopeptide repeat domain"/>
    <property type="match status" value="3"/>
</dbReference>
<dbReference type="SUPFAM" id="SSF56024">
    <property type="entry name" value="Phospholipase D/nuclease"/>
    <property type="match status" value="1"/>
</dbReference>
<feature type="repeat" description="PPR" evidence="3">
    <location>
        <begin position="210"/>
        <end position="244"/>
    </location>
</feature>
<evidence type="ECO:0000256" key="1">
    <source>
        <dbReference type="ARBA" id="ARBA00007626"/>
    </source>
</evidence>
<dbReference type="GO" id="GO:0003729">
    <property type="term" value="F:mRNA binding"/>
    <property type="evidence" value="ECO:0007669"/>
    <property type="project" value="TreeGrafter"/>
</dbReference>
<dbReference type="PANTHER" id="PTHR47447:SF3">
    <property type="entry name" value="OS03G0856100 PROTEIN"/>
    <property type="match status" value="1"/>
</dbReference>
<feature type="compositionally biased region" description="Low complexity" evidence="4">
    <location>
        <begin position="8"/>
        <end position="28"/>
    </location>
</feature>
<dbReference type="AlphaFoldDB" id="A0A2I0WC31"/>
<feature type="repeat" description="PPR" evidence="3">
    <location>
        <begin position="385"/>
        <end position="419"/>
    </location>
</feature>
<comment type="similarity">
    <text evidence="1">Belongs to the PPR family. P subfamily.</text>
</comment>
<dbReference type="GO" id="GO:0009570">
    <property type="term" value="C:chloroplast stroma"/>
    <property type="evidence" value="ECO:0007669"/>
    <property type="project" value="TreeGrafter"/>
</dbReference>
<dbReference type="PANTHER" id="PTHR47447">
    <property type="entry name" value="OS03G0856100 PROTEIN"/>
    <property type="match status" value="1"/>
</dbReference>
<dbReference type="STRING" id="906689.A0A2I0WC31"/>
<sequence length="923" mass="102974">MAFPTSASLSYIPTSLPLSSSSSSSSSTRPVFPCRSAARPPPPAAESPSNENPNPSLSDQLRPLSLTLLKQTSPLLLTPSKPNPTWTNPSKPKVPVLLPHRHPRPTHSYNPDLRRLSLLSRSLSVSSSDDDFDTAFPNPLPHSSALLLLNSLRPWHKAHRFFLWLQSKSPSSPLETIFYNVVLKSLRAGRQFSLAESLANEMIHIGVPLDNITYSTLITCAKRCRRFDRAIYWFNKVYQAGLLPDEVTYSAILDVYAELGRREEAVALYERARASGWTPDHVPFSVLAKMFGEAGDYDGIQYVLKEMKMLDMKPNVVVFNTLLDALGKAGKPGLARNLFDEMLAAGLTPDEKTLTAMIKIYGKSRWGRDALELWDRMKANKWPVDFILYNTLLSMCADLGLEEDAEKLFDEMQQSGSGQRQQPDSFSYTAMINIYGSGGKPDSALKMFDEMLERGVEPNVMGSTCLIQCLGKARRIDDAVRVFNVAMERGIKCDDRLCGCLLSLVALCDEADMSKVVACLEKANPRLVRFVAMLGDKGAQFEEVKEELRGILNEANVDVRRPFCNCLIDICRNRGYPSQRAHEILRLGTMYGLYSGLHTKGSKEWHLNLRSLSIGAAKTVFEEWMETLFDSIKHEETLPLIFSVQTGSGAHRFSQGLAYAFSSYLEELASPFRQNGEIGCFVAMKENLISWLRSRNSSDGDKQIEHFYLPVEHHAADVVFLVKDSDIVGTQLIGSVSIPAEWIYSSKKVEGVYPILGSNGKPCKPGATLKLSIQYVSIEKQGMYYQGVGLGADYGGVPGTFFPLRKGGKVTLYQDAHITDGCLPDLMLDQGGHYEHGKCWRDIFEAIRQAWRLIYITGWSVFHTVKLVRDAGFGTDCTLGDLLKSKSQEGVRVLLLVWDYPTLRSILGYQIDGVMSTHDEETR</sequence>
<dbReference type="GO" id="GO:0042134">
    <property type="term" value="F:rRNA primary transcript binding"/>
    <property type="evidence" value="ECO:0007669"/>
    <property type="project" value="TreeGrafter"/>
</dbReference>
<dbReference type="Pfam" id="PF13812">
    <property type="entry name" value="PPR_3"/>
    <property type="match status" value="1"/>
</dbReference>
<feature type="compositionally biased region" description="Low complexity" evidence="4">
    <location>
        <begin position="46"/>
        <end position="56"/>
    </location>
</feature>
<feature type="region of interest" description="Disordered" evidence="4">
    <location>
        <begin position="76"/>
        <end position="111"/>
    </location>
</feature>